<sequence length="136" mass="16004">IPELVGHILERIPSSNFGPHLLEVSPIWRAEAEQVLWKRHKEAEKVYKQAVDYYREAIDNFNEADQKKYTRFAGMVAVERALLRCDFITQESDWEKWTQITYNIQLLKEGRTLDDSDDESDDGEVSLDDSDDEEYF</sequence>
<evidence type="ECO:0000313" key="2">
    <source>
        <dbReference type="EMBL" id="PKC53363.1"/>
    </source>
</evidence>
<reference evidence="2 3" key="1">
    <citation type="submission" date="2017-10" db="EMBL/GenBank/DDBJ databases">
        <title>Extensive intraspecific genome diversity in a model arbuscular mycorrhizal fungus.</title>
        <authorList>
            <person name="Chen E.C.H."/>
            <person name="Morin E."/>
            <person name="Baudet D."/>
            <person name="Noel J."/>
            <person name="Ndikumana S."/>
            <person name="Charron P."/>
            <person name="St-Onge C."/>
            <person name="Giorgi J."/>
            <person name="Grigoriev I.V."/>
            <person name="Roux C."/>
            <person name="Martin F.M."/>
            <person name="Corradi N."/>
        </authorList>
    </citation>
    <scope>NUCLEOTIDE SEQUENCE [LARGE SCALE GENOMIC DNA]</scope>
    <source>
        <strain evidence="2 3">A1</strain>
    </source>
</reference>
<gene>
    <name evidence="2" type="ORF">RhiirA1_479459</name>
</gene>
<proteinExistence type="predicted"/>
<comment type="caution">
    <text evidence="2">The sequence shown here is derived from an EMBL/GenBank/DDBJ whole genome shotgun (WGS) entry which is preliminary data.</text>
</comment>
<dbReference type="Proteomes" id="UP000232688">
    <property type="component" value="Unassembled WGS sequence"/>
</dbReference>
<dbReference type="EMBL" id="LLXH01004321">
    <property type="protein sequence ID" value="PKC53363.1"/>
    <property type="molecule type" value="Genomic_DNA"/>
</dbReference>
<dbReference type="VEuPathDB" id="FungiDB:RhiirFUN_001993"/>
<evidence type="ECO:0000256" key="1">
    <source>
        <dbReference type="SAM" id="MobiDB-lite"/>
    </source>
</evidence>
<name>A0A2N0QQN8_9GLOM</name>
<dbReference type="VEuPathDB" id="FungiDB:RhiirA1_479459"/>
<accession>A0A2N0QQN8</accession>
<protein>
    <recommendedName>
        <fullName evidence="4">F-box domain-containing protein</fullName>
    </recommendedName>
</protein>
<feature type="region of interest" description="Disordered" evidence="1">
    <location>
        <begin position="112"/>
        <end position="136"/>
    </location>
</feature>
<feature type="compositionally biased region" description="Acidic residues" evidence="1">
    <location>
        <begin position="115"/>
        <end position="136"/>
    </location>
</feature>
<reference evidence="2 3" key="2">
    <citation type="submission" date="2017-10" db="EMBL/GenBank/DDBJ databases">
        <title>Genome analyses suggest a sexual origin of heterokaryosis in a supposedly ancient asexual fungus.</title>
        <authorList>
            <person name="Corradi N."/>
            <person name="Sedzielewska K."/>
            <person name="Noel J."/>
            <person name="Charron P."/>
            <person name="Farinelli L."/>
            <person name="Marton T."/>
            <person name="Kruger M."/>
            <person name="Pelin A."/>
            <person name="Brachmann A."/>
            <person name="Corradi N."/>
        </authorList>
    </citation>
    <scope>NUCLEOTIDE SEQUENCE [LARGE SCALE GENOMIC DNA]</scope>
    <source>
        <strain evidence="2 3">A1</strain>
    </source>
</reference>
<feature type="non-terminal residue" evidence="2">
    <location>
        <position position="1"/>
    </location>
</feature>
<dbReference type="AlphaFoldDB" id="A0A2N0QQN8"/>
<evidence type="ECO:0000313" key="3">
    <source>
        <dbReference type="Proteomes" id="UP000232688"/>
    </source>
</evidence>
<evidence type="ECO:0008006" key="4">
    <source>
        <dbReference type="Google" id="ProtNLM"/>
    </source>
</evidence>
<organism evidence="2 3">
    <name type="scientific">Rhizophagus irregularis</name>
    <dbReference type="NCBI Taxonomy" id="588596"/>
    <lineage>
        <taxon>Eukaryota</taxon>
        <taxon>Fungi</taxon>
        <taxon>Fungi incertae sedis</taxon>
        <taxon>Mucoromycota</taxon>
        <taxon>Glomeromycotina</taxon>
        <taxon>Glomeromycetes</taxon>
        <taxon>Glomerales</taxon>
        <taxon>Glomeraceae</taxon>
        <taxon>Rhizophagus</taxon>
    </lineage>
</organism>